<evidence type="ECO:0000259" key="1">
    <source>
        <dbReference type="Pfam" id="PF08279"/>
    </source>
</evidence>
<dbReference type="Gene3D" id="1.10.10.10">
    <property type="entry name" value="Winged helix-like DNA-binding domain superfamily/Winged helix DNA-binding domain"/>
    <property type="match status" value="1"/>
</dbReference>
<name>A0A812F1V3_9ARCH</name>
<feature type="domain" description="Helix-turn-helix type 11" evidence="1">
    <location>
        <begin position="11"/>
        <end position="52"/>
    </location>
</feature>
<reference evidence="2" key="1">
    <citation type="submission" date="2021-02" db="EMBL/GenBank/DDBJ databases">
        <authorList>
            <person name="Han P."/>
        </authorList>
    </citation>
    <scope>NUCLEOTIDE SEQUENCE</scope>
    <source>
        <strain evidence="2">Candidatus Nitrosotenuis uzonensis 5A</strain>
    </source>
</reference>
<dbReference type="InterPro" id="IPR013196">
    <property type="entry name" value="HTH_11"/>
</dbReference>
<evidence type="ECO:0000313" key="3">
    <source>
        <dbReference type="Proteomes" id="UP000655759"/>
    </source>
</evidence>
<dbReference type="AlphaFoldDB" id="A0A812F1V3"/>
<organism evidence="2 3">
    <name type="scientific">Candidatus Nitrosotenuis uzonensis</name>
    <dbReference type="NCBI Taxonomy" id="1407055"/>
    <lineage>
        <taxon>Archaea</taxon>
        <taxon>Nitrososphaerota</taxon>
        <taxon>Candidatus Nitrosotenuis</taxon>
    </lineage>
</organism>
<comment type="caution">
    <text evidence="2">The sequence shown here is derived from an EMBL/GenBank/DDBJ whole genome shotgun (WGS) entry which is preliminary data.</text>
</comment>
<dbReference type="InterPro" id="IPR036388">
    <property type="entry name" value="WH-like_DNA-bd_sf"/>
</dbReference>
<dbReference type="Proteomes" id="UP000655759">
    <property type="component" value="Unassembled WGS sequence"/>
</dbReference>
<proteinExistence type="predicted"/>
<accession>A0A812F1V3</accession>
<dbReference type="Pfam" id="PF08279">
    <property type="entry name" value="HTH_11"/>
    <property type="match status" value="1"/>
</dbReference>
<protein>
    <recommendedName>
        <fullName evidence="1">Helix-turn-helix type 11 domain-containing protein</fullName>
    </recommendedName>
</protein>
<dbReference type="InterPro" id="IPR036390">
    <property type="entry name" value="WH_DNA-bd_sf"/>
</dbReference>
<dbReference type="RefSeq" id="WP_205099286.1">
    <property type="nucleotide sequence ID" value="NZ_CAJNAQ010000005.1"/>
</dbReference>
<sequence length="297" mass="33071">MARGYRQDQIQQKLIEILSESKTGLSGVEIADKLGMNRATIAKYLQVFAAEGIIKQKNIGNANLWFVESGTEKLEFPQDYFRVKDKFVEFLTSGMQQHAYHLIRNAQYSGADTTKILIEVIIPAIEQVDEMYVKAKIGKSEAKLFYNVISGSIRILFLGHQSTESKKNVTVLSADGASLLYCKAASCALASHGWNVFELGDMSDSIDVMYDIDLQKFLTRIWKQKQGIMVILVFSASEEGAKFFSESAMSIKPKFGKNLHVAVYSRASKKPATKAEFVTDSFDAIVQWTDSVAGTLS</sequence>
<gene>
    <name evidence="2" type="ORF">NUZ5A_50350</name>
</gene>
<evidence type="ECO:0000313" key="2">
    <source>
        <dbReference type="EMBL" id="CAE6494997.1"/>
    </source>
</evidence>
<dbReference type="EMBL" id="CAJNAQ010000005">
    <property type="protein sequence ID" value="CAE6494997.1"/>
    <property type="molecule type" value="Genomic_DNA"/>
</dbReference>
<dbReference type="SUPFAM" id="SSF46785">
    <property type="entry name" value="Winged helix' DNA-binding domain"/>
    <property type="match status" value="1"/>
</dbReference>